<dbReference type="SUPFAM" id="SSF53067">
    <property type="entry name" value="Actin-like ATPase domain"/>
    <property type="match status" value="2"/>
</dbReference>
<reference evidence="6 7" key="1">
    <citation type="journal article" date="2015" name="Genome Announc.">
        <title>Expanding the biotechnology potential of lactobacilli through comparative genomics of 213 strains and associated genera.</title>
        <authorList>
            <person name="Sun Z."/>
            <person name="Harris H.M."/>
            <person name="McCann A."/>
            <person name="Guo C."/>
            <person name="Argimon S."/>
            <person name="Zhang W."/>
            <person name="Yang X."/>
            <person name="Jeffery I.B."/>
            <person name="Cooney J.C."/>
            <person name="Kagawa T.F."/>
            <person name="Liu W."/>
            <person name="Song Y."/>
            <person name="Salvetti E."/>
            <person name="Wrobel A."/>
            <person name="Rasinkangas P."/>
            <person name="Parkhill J."/>
            <person name="Rea M.C."/>
            <person name="O'Sullivan O."/>
            <person name="Ritari J."/>
            <person name="Douillard F.P."/>
            <person name="Paul Ross R."/>
            <person name="Yang R."/>
            <person name="Briner A.E."/>
            <person name="Felis G.E."/>
            <person name="de Vos W.M."/>
            <person name="Barrangou R."/>
            <person name="Klaenhammer T.R."/>
            <person name="Caufield P.W."/>
            <person name="Cui Y."/>
            <person name="Zhang H."/>
            <person name="O'Toole P.W."/>
        </authorList>
    </citation>
    <scope>NUCLEOTIDE SEQUENCE [LARGE SCALE GENOMIC DNA]</scope>
    <source>
        <strain evidence="6 7">DSM 5707</strain>
    </source>
</reference>
<gene>
    <name evidence="6" type="ORF">FC51_GL001740</name>
</gene>
<evidence type="ECO:0000259" key="4">
    <source>
        <dbReference type="Pfam" id="PF00370"/>
    </source>
</evidence>
<dbReference type="Gene3D" id="3.30.420.40">
    <property type="match status" value="2"/>
</dbReference>
<evidence type="ECO:0000313" key="6">
    <source>
        <dbReference type="EMBL" id="KRM46828.1"/>
    </source>
</evidence>
<accession>A0A0R1Z6X4</accession>
<dbReference type="InterPro" id="IPR018485">
    <property type="entry name" value="FGGY_C"/>
</dbReference>
<dbReference type="InterPro" id="IPR043129">
    <property type="entry name" value="ATPase_NBD"/>
</dbReference>
<evidence type="ECO:0000256" key="1">
    <source>
        <dbReference type="ARBA" id="ARBA00009156"/>
    </source>
</evidence>
<keyword evidence="3 6" id="KW-0418">Kinase</keyword>
<dbReference type="PANTHER" id="PTHR43095">
    <property type="entry name" value="SUGAR KINASE"/>
    <property type="match status" value="1"/>
</dbReference>
<name>A0A0R1Z6X4_9LACO</name>
<evidence type="ECO:0000256" key="2">
    <source>
        <dbReference type="ARBA" id="ARBA00022679"/>
    </source>
</evidence>
<protein>
    <submittedName>
        <fullName evidence="6">Carbohydrate kinase</fullName>
    </submittedName>
</protein>
<sequence>MEEKTMDESRVRNEIVSGNISLGIELGSTRIKAVLVTDDFQTVASGDYLWENELSDGIWTYPIEKVWDGIQTSYATLALQVHDKYGVDIKNIGSIGVSAMMHGYMAFDKNDELLVPFRTWRNNITGDAAEALTKLFDFNIPERWSIAHLYQAILNDEKHVKDIDFITTLAGYVTWKLSGEKVLGVGDASGVFPIDEATVNYNQEMADKFSSLPEVQKYPWNFKDILPEVLPAGKKAGELIADGAKLLDQSGTLQAGSLIAPPEGDAGTGMVSTNSVKKRTGNISAGTSAFSMVVLDAPLKAVHRDIDMVTTPDGAPVAMVHTNNSSSDINAWVGIFGEFAKALGLQLKPDDLYGTLFAESVKGDQDAGGLVNYAYLSGENITRMPEGRPLFVRKPDSKLNLANFIKTQIYSAFAPLKIGMDILLREEHIKTNVLVAQGGIFKTPVVAQQVLADALNTPISVMENAGEGGPWGMAVLALFCVNRENGEALEDYLENRVFKDSTKATLYPEDASVQGYDKFIDNYKAALPVEAEAVKSMKMK</sequence>
<dbReference type="Proteomes" id="UP000051957">
    <property type="component" value="Unassembled WGS sequence"/>
</dbReference>
<keyword evidence="2" id="KW-0808">Transferase</keyword>
<dbReference type="PATRIC" id="fig|1423784.4.peg.1775"/>
<organism evidence="6 7">
    <name type="scientific">Lentilactobacillus parabuchneri DSM 5707 = NBRC 107865</name>
    <dbReference type="NCBI Taxonomy" id="1423784"/>
    <lineage>
        <taxon>Bacteria</taxon>
        <taxon>Bacillati</taxon>
        <taxon>Bacillota</taxon>
        <taxon>Bacilli</taxon>
        <taxon>Lactobacillales</taxon>
        <taxon>Lactobacillaceae</taxon>
        <taxon>Lentilactobacillus</taxon>
    </lineage>
</organism>
<dbReference type="GO" id="GO:0005975">
    <property type="term" value="P:carbohydrate metabolic process"/>
    <property type="evidence" value="ECO:0007669"/>
    <property type="project" value="InterPro"/>
</dbReference>
<dbReference type="InterPro" id="IPR018484">
    <property type="entry name" value="FGGY_N"/>
</dbReference>
<dbReference type="CDD" id="cd07809">
    <property type="entry name" value="ASKHA_NBD_FGGY_BaXK-like"/>
    <property type="match status" value="1"/>
</dbReference>
<proteinExistence type="inferred from homology"/>
<evidence type="ECO:0000259" key="5">
    <source>
        <dbReference type="Pfam" id="PF02782"/>
    </source>
</evidence>
<feature type="domain" description="Carbohydrate kinase FGGY N-terminal" evidence="4">
    <location>
        <begin position="21"/>
        <end position="245"/>
    </location>
</feature>
<dbReference type="EMBL" id="AZGK01000004">
    <property type="protein sequence ID" value="KRM46828.1"/>
    <property type="molecule type" value="Genomic_DNA"/>
</dbReference>
<comment type="similarity">
    <text evidence="1">Belongs to the FGGY kinase family.</text>
</comment>
<evidence type="ECO:0000256" key="3">
    <source>
        <dbReference type="ARBA" id="ARBA00022777"/>
    </source>
</evidence>
<dbReference type="AlphaFoldDB" id="A0A0R1Z6X4"/>
<comment type="caution">
    <text evidence="6">The sequence shown here is derived from an EMBL/GenBank/DDBJ whole genome shotgun (WGS) entry which is preliminary data.</text>
</comment>
<dbReference type="GO" id="GO:0016301">
    <property type="term" value="F:kinase activity"/>
    <property type="evidence" value="ECO:0007669"/>
    <property type="project" value="UniProtKB-KW"/>
</dbReference>
<dbReference type="InterPro" id="IPR050406">
    <property type="entry name" value="FGGY_Carb_Kinase"/>
</dbReference>
<evidence type="ECO:0000313" key="7">
    <source>
        <dbReference type="Proteomes" id="UP000051957"/>
    </source>
</evidence>
<dbReference type="PANTHER" id="PTHR43095:SF5">
    <property type="entry name" value="XYLULOSE KINASE"/>
    <property type="match status" value="1"/>
</dbReference>
<dbReference type="Pfam" id="PF02782">
    <property type="entry name" value="FGGY_C"/>
    <property type="match status" value="1"/>
</dbReference>
<dbReference type="Pfam" id="PF00370">
    <property type="entry name" value="FGGY_N"/>
    <property type="match status" value="1"/>
</dbReference>
<feature type="domain" description="Carbohydrate kinase FGGY C-terminal" evidence="5">
    <location>
        <begin position="282"/>
        <end position="478"/>
    </location>
</feature>